<dbReference type="InterPro" id="IPR035069">
    <property type="entry name" value="TTHA1013/TTHA0281-like"/>
</dbReference>
<dbReference type="InterPro" id="IPR034660">
    <property type="entry name" value="DinB/YfiT-like"/>
</dbReference>
<gene>
    <name evidence="1" type="ORF">ENP47_12015</name>
</gene>
<sequence>MVTRWRLVAERWESTWLGFIIELPGCQVTGCSLEELVTEAPKAIAAHRTWLCEKGLTVPECLTDTVTLVEVAEASSGGRGPLFEIDQRVITSQELAHALEVGDAALADLVALTDRAREWETLPLDQRPAGWTPPEIVRHVAEFDRWYAARLAPDAGALALPEDPLLALRQAAQAFVSVVRAWWAVWGNRRVEREGEQWTVGKVLRRRTGHLREHTEQLRAWVTCTERWRSV</sequence>
<name>A0A7C1G0R1_THERO</name>
<comment type="caution">
    <text evidence="1">The sequence shown here is derived from an EMBL/GenBank/DDBJ whole genome shotgun (WGS) entry which is preliminary data.</text>
</comment>
<dbReference type="SUPFAM" id="SSF143100">
    <property type="entry name" value="TTHA1013/TTHA0281-like"/>
    <property type="match status" value="1"/>
</dbReference>
<proteinExistence type="predicted"/>
<accession>A0A7C1G0R1</accession>
<protein>
    <submittedName>
        <fullName evidence="1">Type II toxin-antitoxin system HicB family antitoxin</fullName>
    </submittedName>
</protein>
<reference evidence="1" key="1">
    <citation type="journal article" date="2020" name="mSystems">
        <title>Genome- and Community-Level Interaction Insights into Carbon Utilization and Element Cycling Functions of Hydrothermarchaeota in Hydrothermal Sediment.</title>
        <authorList>
            <person name="Zhou Z."/>
            <person name="Liu Y."/>
            <person name="Xu W."/>
            <person name="Pan J."/>
            <person name="Luo Z.H."/>
            <person name="Li M."/>
        </authorList>
    </citation>
    <scope>NUCLEOTIDE SEQUENCE [LARGE SCALE GENOMIC DNA]</scope>
    <source>
        <strain evidence="1">SpSt-222</strain>
    </source>
</reference>
<organism evidence="1">
    <name type="scientific">Thermomicrobium roseum</name>
    <dbReference type="NCBI Taxonomy" id="500"/>
    <lineage>
        <taxon>Bacteria</taxon>
        <taxon>Pseudomonadati</taxon>
        <taxon>Thermomicrobiota</taxon>
        <taxon>Thermomicrobia</taxon>
        <taxon>Thermomicrobiales</taxon>
        <taxon>Thermomicrobiaceae</taxon>
        <taxon>Thermomicrobium</taxon>
    </lineage>
</organism>
<dbReference type="SUPFAM" id="SSF109854">
    <property type="entry name" value="DinB/YfiT-like putative metalloenzymes"/>
    <property type="match status" value="1"/>
</dbReference>
<dbReference type="EMBL" id="DSJL01000011">
    <property type="protein sequence ID" value="HEF66302.1"/>
    <property type="molecule type" value="Genomic_DNA"/>
</dbReference>
<dbReference type="Gene3D" id="1.20.120.450">
    <property type="entry name" value="dinb family like domain"/>
    <property type="match status" value="1"/>
</dbReference>
<dbReference type="Gene3D" id="3.30.160.250">
    <property type="match status" value="1"/>
</dbReference>
<dbReference type="AlphaFoldDB" id="A0A7C1G0R1"/>
<evidence type="ECO:0000313" key="1">
    <source>
        <dbReference type="EMBL" id="HEF66302.1"/>
    </source>
</evidence>